<dbReference type="VEuPathDB" id="FungiDB:BD410DRAFT_429668"/>
<organism evidence="9 10">
    <name type="scientific">Rickenella mellea</name>
    <dbReference type="NCBI Taxonomy" id="50990"/>
    <lineage>
        <taxon>Eukaryota</taxon>
        <taxon>Fungi</taxon>
        <taxon>Dikarya</taxon>
        <taxon>Basidiomycota</taxon>
        <taxon>Agaricomycotina</taxon>
        <taxon>Agaricomycetes</taxon>
        <taxon>Hymenochaetales</taxon>
        <taxon>Rickenellaceae</taxon>
        <taxon>Rickenella</taxon>
    </lineage>
</organism>
<sequence length="306" mass="33991">MAKIALRVSNHQAFVWNIQDLEAVRAKHRICGLLIGTLPHLAQQNVFLGVPLTLMPEEAVLLVEKGFAVFIDELKAYYAPTPQELVNWASIRGEEAKRDVERREELKEDAAMSWKLSDAAIQKRKEREAKRAVAKAAAAEGGEDDALFTPTRNIAPPLESNEDSAESPTFAVTIPTESSDLSWYSPDSHTYETISAAKEAGIWSYPSNLHERAKCGVFRDLWEKGYYLGGGMRFGGDYLVYPGDPLRYHSHFVASVLDSPTSSLLPVEIVAHGRLGTGTKKSHLLCGWNDDTREVSYHSIEWSGFG</sequence>
<dbReference type="STRING" id="50990.A0A4Y7QK47"/>
<evidence type="ECO:0000259" key="8">
    <source>
        <dbReference type="Pfam" id="PF26577"/>
    </source>
</evidence>
<dbReference type="InterPro" id="IPR006677">
    <property type="entry name" value="tRNA_intron_Endonuc_cat-like"/>
</dbReference>
<reference evidence="9 10" key="1">
    <citation type="submission" date="2018-06" db="EMBL/GenBank/DDBJ databases">
        <title>A transcriptomic atlas of mushroom development highlights an independent origin of complex multicellularity.</title>
        <authorList>
            <consortium name="DOE Joint Genome Institute"/>
            <person name="Krizsan K."/>
            <person name="Almasi E."/>
            <person name="Merenyi Z."/>
            <person name="Sahu N."/>
            <person name="Viragh M."/>
            <person name="Koszo T."/>
            <person name="Mondo S."/>
            <person name="Kiss B."/>
            <person name="Balint B."/>
            <person name="Kues U."/>
            <person name="Barry K."/>
            <person name="Hegedus J.C."/>
            <person name="Henrissat B."/>
            <person name="Johnson J."/>
            <person name="Lipzen A."/>
            <person name="Ohm R."/>
            <person name="Nagy I."/>
            <person name="Pangilinan J."/>
            <person name="Yan J."/>
            <person name="Xiong Y."/>
            <person name="Grigoriev I.V."/>
            <person name="Hibbett D.S."/>
            <person name="Nagy L.G."/>
        </authorList>
    </citation>
    <scope>NUCLEOTIDE SEQUENCE [LARGE SCALE GENOMIC DNA]</scope>
    <source>
        <strain evidence="9 10">SZMC22713</strain>
    </source>
</reference>
<dbReference type="OrthoDB" id="48041at2759"/>
<keyword evidence="3 4" id="KW-0456">Lyase</keyword>
<protein>
    <recommendedName>
        <fullName evidence="4">tRNA-splicing endonuclease subunit Sen34</fullName>
        <ecNumber evidence="4">4.6.1.16</ecNumber>
    </recommendedName>
</protein>
<dbReference type="PIRSF" id="PIRSF017250">
    <property type="entry name" value="tRNA_splic_SEN34"/>
    <property type="match status" value="1"/>
</dbReference>
<keyword evidence="10" id="KW-1185">Reference proteome</keyword>
<dbReference type="EC" id="4.6.1.16" evidence="4"/>
<keyword evidence="9" id="KW-0378">Hydrolase</keyword>
<evidence type="ECO:0000313" key="10">
    <source>
        <dbReference type="Proteomes" id="UP000294933"/>
    </source>
</evidence>
<feature type="active site" evidence="5">
    <location>
        <position position="249"/>
    </location>
</feature>
<dbReference type="InterPro" id="IPR059049">
    <property type="entry name" value="TSEN34_N"/>
</dbReference>
<evidence type="ECO:0000256" key="3">
    <source>
        <dbReference type="ARBA" id="ARBA00023239"/>
    </source>
</evidence>
<evidence type="ECO:0000313" key="9">
    <source>
        <dbReference type="EMBL" id="TDL27608.1"/>
    </source>
</evidence>
<evidence type="ECO:0000256" key="5">
    <source>
        <dbReference type="PIRSR" id="PIRSR017250-50"/>
    </source>
</evidence>
<accession>A0A4Y7QK47</accession>
<dbReference type="GO" id="GO:0003676">
    <property type="term" value="F:nucleic acid binding"/>
    <property type="evidence" value="ECO:0007669"/>
    <property type="project" value="InterPro"/>
</dbReference>
<evidence type="ECO:0000256" key="6">
    <source>
        <dbReference type="SAM" id="MobiDB-lite"/>
    </source>
</evidence>
<dbReference type="GO" id="GO:0000214">
    <property type="term" value="C:tRNA-intron endonuclease complex"/>
    <property type="evidence" value="ECO:0007669"/>
    <property type="project" value="UniProtKB-UniRule"/>
</dbReference>
<comment type="function">
    <text evidence="4">Constitutes one of the two catalytic subunit of the tRNA-splicing endonuclease complex, a complex responsible for identification and cleavage of the splice sites in pre-tRNA. It cleaves pre-tRNA at the 5'- and 3'-splice sites to release the intron. The products are an intron and two tRNA half-molecules bearing 2',3'-cyclic phosphate and 5'-OH termini. There are no conserved sequences at the splice sites, but the intron is invariably located at the same site in the gene, placing the splice sites an invariant distance from the constant structural features of the tRNA body.</text>
</comment>
<dbReference type="PANTHER" id="PTHR13070">
    <property type="entry name" value="TRNA-SPLICING ENDONUCLEASE SUBUNIT SEN34-RELATED"/>
    <property type="match status" value="1"/>
</dbReference>
<dbReference type="Pfam" id="PF01974">
    <property type="entry name" value="tRNA_int_endo"/>
    <property type="match status" value="1"/>
</dbReference>
<comment type="similarity">
    <text evidence="1 4">Belongs to the tRNA-intron endonuclease family.</text>
</comment>
<dbReference type="InterPro" id="IPR016690">
    <property type="entry name" value="TSEN34"/>
</dbReference>
<dbReference type="AlphaFoldDB" id="A0A4Y7QK47"/>
<dbReference type="GO" id="GO:0000379">
    <property type="term" value="P:tRNA-type intron splice site recognition and cleavage"/>
    <property type="evidence" value="ECO:0007669"/>
    <property type="project" value="UniProtKB-UniRule"/>
</dbReference>
<dbReference type="EMBL" id="ML170159">
    <property type="protein sequence ID" value="TDL27608.1"/>
    <property type="molecule type" value="Genomic_DNA"/>
</dbReference>
<feature type="domain" description="tRNA intron endonuclease catalytic" evidence="7">
    <location>
        <begin position="214"/>
        <end position="297"/>
    </location>
</feature>
<feature type="active site" evidence="5">
    <location>
        <position position="241"/>
    </location>
</feature>
<keyword evidence="9" id="KW-0540">Nuclease</keyword>
<gene>
    <name evidence="9" type="ORF">BD410DRAFT_429668</name>
</gene>
<dbReference type="Gene3D" id="3.40.1350.10">
    <property type="match status" value="1"/>
</dbReference>
<evidence type="ECO:0000256" key="1">
    <source>
        <dbReference type="ARBA" id="ARBA00008078"/>
    </source>
</evidence>
<evidence type="ECO:0000259" key="7">
    <source>
        <dbReference type="Pfam" id="PF01974"/>
    </source>
</evidence>
<keyword evidence="9" id="KW-0255">Endonuclease</keyword>
<name>A0A4Y7QK47_9AGAM</name>
<dbReference type="Proteomes" id="UP000294933">
    <property type="component" value="Unassembled WGS sequence"/>
</dbReference>
<feature type="active site" evidence="5">
    <location>
        <position position="281"/>
    </location>
</feature>
<dbReference type="GO" id="GO:0000213">
    <property type="term" value="F:tRNA-intron lyase activity"/>
    <property type="evidence" value="ECO:0007669"/>
    <property type="project" value="UniProtKB-UniRule"/>
</dbReference>
<dbReference type="SUPFAM" id="SSF53032">
    <property type="entry name" value="tRNA-intron endonuclease catalytic domain-like"/>
    <property type="match status" value="1"/>
</dbReference>
<keyword evidence="2 4" id="KW-0819">tRNA processing</keyword>
<dbReference type="Pfam" id="PF26577">
    <property type="entry name" value="TSEN34_N"/>
    <property type="match status" value="1"/>
</dbReference>
<dbReference type="InterPro" id="IPR011856">
    <property type="entry name" value="tRNA_endonuc-like_dom_sf"/>
</dbReference>
<feature type="region of interest" description="Disordered" evidence="6">
    <location>
        <begin position="137"/>
        <end position="169"/>
    </location>
</feature>
<evidence type="ECO:0000256" key="2">
    <source>
        <dbReference type="ARBA" id="ARBA00022694"/>
    </source>
</evidence>
<dbReference type="InterPro" id="IPR036167">
    <property type="entry name" value="tRNA_intron_Endo_cat-like_sf"/>
</dbReference>
<evidence type="ECO:0000256" key="4">
    <source>
        <dbReference type="PIRNR" id="PIRNR017250"/>
    </source>
</evidence>
<dbReference type="CDD" id="cd22363">
    <property type="entry name" value="tRNA-intron_lyase_C"/>
    <property type="match status" value="1"/>
</dbReference>
<feature type="domain" description="TSEN34 N-terminal" evidence="8">
    <location>
        <begin position="4"/>
        <end position="73"/>
    </location>
</feature>
<dbReference type="PANTHER" id="PTHR13070:SF0">
    <property type="entry name" value="TRNA-SPLICING ENDONUCLEASE SUBUNIT SEN34"/>
    <property type="match status" value="1"/>
</dbReference>
<proteinExistence type="inferred from homology"/>